<comment type="cofactor">
    <cofactor evidence="6">
        <name>Zn(2+)</name>
        <dbReference type="ChEBI" id="CHEBI:29105"/>
    </cofactor>
    <text evidence="6">Binds 1 zinc ion per subunit.</text>
</comment>
<dbReference type="PANTHER" id="PTHR22726">
    <property type="entry name" value="METALLOENDOPEPTIDASE OMA1"/>
    <property type="match status" value="1"/>
</dbReference>
<evidence type="ECO:0000256" key="6">
    <source>
        <dbReference type="RuleBase" id="RU003983"/>
    </source>
</evidence>
<dbReference type="GO" id="GO:0004222">
    <property type="term" value="F:metalloendopeptidase activity"/>
    <property type="evidence" value="ECO:0007669"/>
    <property type="project" value="InterPro"/>
</dbReference>
<dbReference type="OrthoDB" id="9810445at2"/>
<proteinExistence type="inferred from homology"/>
<gene>
    <name evidence="9" type="ORF">GM658_06630</name>
</gene>
<dbReference type="GO" id="GO:0051603">
    <property type="term" value="P:proteolysis involved in protein catabolic process"/>
    <property type="evidence" value="ECO:0007669"/>
    <property type="project" value="TreeGrafter"/>
</dbReference>
<feature type="domain" description="Peptidase M48" evidence="8">
    <location>
        <begin position="84"/>
        <end position="257"/>
    </location>
</feature>
<dbReference type="GO" id="GO:0016020">
    <property type="term" value="C:membrane"/>
    <property type="evidence" value="ECO:0007669"/>
    <property type="project" value="TreeGrafter"/>
</dbReference>
<dbReference type="RefSeq" id="WP_155453232.1">
    <property type="nucleotide sequence ID" value="NZ_WNKX01000004.1"/>
</dbReference>
<keyword evidence="10" id="KW-1185">Reference proteome</keyword>
<dbReference type="InterPro" id="IPR051156">
    <property type="entry name" value="Mito/Outer_Membr_Metalloprot"/>
</dbReference>
<evidence type="ECO:0000256" key="2">
    <source>
        <dbReference type="ARBA" id="ARBA00022723"/>
    </source>
</evidence>
<keyword evidence="3 6" id="KW-0378">Hydrolase</keyword>
<evidence type="ECO:0000256" key="1">
    <source>
        <dbReference type="ARBA" id="ARBA00022670"/>
    </source>
</evidence>
<keyword evidence="1 6" id="KW-0645">Protease</keyword>
<evidence type="ECO:0000313" key="10">
    <source>
        <dbReference type="Proteomes" id="UP000472320"/>
    </source>
</evidence>
<dbReference type="InterPro" id="IPR001915">
    <property type="entry name" value="Peptidase_M48"/>
</dbReference>
<evidence type="ECO:0000259" key="8">
    <source>
        <dbReference type="Pfam" id="PF01435"/>
    </source>
</evidence>
<keyword evidence="5 6" id="KW-0482">Metalloprotease</keyword>
<keyword evidence="7" id="KW-0472">Membrane</keyword>
<feature type="transmembrane region" description="Helical" evidence="7">
    <location>
        <begin position="27"/>
        <end position="44"/>
    </location>
</feature>
<comment type="similarity">
    <text evidence="6">Belongs to the peptidase M48 family.</text>
</comment>
<evidence type="ECO:0000256" key="3">
    <source>
        <dbReference type="ARBA" id="ARBA00022801"/>
    </source>
</evidence>
<dbReference type="CDD" id="cd07332">
    <property type="entry name" value="M48C_Oma1_like"/>
    <property type="match status" value="1"/>
</dbReference>
<sequence>MQTLAVPELIDTPAPGRRRVLRHWRGALLLAVACAVLAAAWQLARPAAADMLADAMPPELAAQAGQDMLRELDIHTLLPSELDGARQQRISSAFASLQAPHEGAPRHRLLFRSGHAGATAFTLPSGDIIVTDALLRALPDDGAVLAVLAHELGHLHRSHMLRRLTQEAMLPAAASIVFGNTDWLVSSVGARVPQLAWPPQAEIEADDYAADLLEHNGLSLRNLAEVQEVLSRQGSAQRAYLAIHPPCADRLAHQRERSAL</sequence>
<evidence type="ECO:0000256" key="4">
    <source>
        <dbReference type="ARBA" id="ARBA00022833"/>
    </source>
</evidence>
<name>A0A6L6QF39_9BURK</name>
<keyword evidence="7" id="KW-1133">Transmembrane helix</keyword>
<protein>
    <submittedName>
        <fullName evidence="9">M48 family metalloprotease</fullName>
    </submittedName>
</protein>
<dbReference type="AlphaFoldDB" id="A0A6L6QF39"/>
<dbReference type="Gene3D" id="3.30.2010.10">
    <property type="entry name" value="Metalloproteases ('zincins'), catalytic domain"/>
    <property type="match status" value="1"/>
</dbReference>
<dbReference type="Proteomes" id="UP000472320">
    <property type="component" value="Unassembled WGS sequence"/>
</dbReference>
<keyword evidence="4 6" id="KW-0862">Zinc</keyword>
<comment type="caution">
    <text evidence="9">The sequence shown here is derived from an EMBL/GenBank/DDBJ whole genome shotgun (WGS) entry which is preliminary data.</text>
</comment>
<keyword evidence="7" id="KW-0812">Transmembrane</keyword>
<organism evidence="9 10">
    <name type="scientific">Massilia eburnea</name>
    <dbReference type="NCBI Taxonomy" id="1776165"/>
    <lineage>
        <taxon>Bacteria</taxon>
        <taxon>Pseudomonadati</taxon>
        <taxon>Pseudomonadota</taxon>
        <taxon>Betaproteobacteria</taxon>
        <taxon>Burkholderiales</taxon>
        <taxon>Oxalobacteraceae</taxon>
        <taxon>Telluria group</taxon>
        <taxon>Massilia</taxon>
    </lineage>
</organism>
<evidence type="ECO:0000256" key="7">
    <source>
        <dbReference type="SAM" id="Phobius"/>
    </source>
</evidence>
<accession>A0A6L6QF39</accession>
<keyword evidence="2" id="KW-0479">Metal-binding</keyword>
<dbReference type="GO" id="GO:0046872">
    <property type="term" value="F:metal ion binding"/>
    <property type="evidence" value="ECO:0007669"/>
    <property type="project" value="UniProtKB-KW"/>
</dbReference>
<reference evidence="9 10" key="1">
    <citation type="submission" date="2019-11" db="EMBL/GenBank/DDBJ databases">
        <title>Type strains purchased from KCTC, JCM and DSMZ.</title>
        <authorList>
            <person name="Lu H."/>
        </authorList>
    </citation>
    <scope>NUCLEOTIDE SEQUENCE [LARGE SCALE GENOMIC DNA]</scope>
    <source>
        <strain evidence="9 10">JCM 31587</strain>
    </source>
</reference>
<dbReference type="EMBL" id="WNKX01000004">
    <property type="protein sequence ID" value="MTW10276.1"/>
    <property type="molecule type" value="Genomic_DNA"/>
</dbReference>
<dbReference type="PANTHER" id="PTHR22726:SF1">
    <property type="entry name" value="METALLOENDOPEPTIDASE OMA1, MITOCHONDRIAL"/>
    <property type="match status" value="1"/>
</dbReference>
<dbReference type="Pfam" id="PF01435">
    <property type="entry name" value="Peptidase_M48"/>
    <property type="match status" value="1"/>
</dbReference>
<evidence type="ECO:0000313" key="9">
    <source>
        <dbReference type="EMBL" id="MTW10276.1"/>
    </source>
</evidence>
<evidence type="ECO:0000256" key="5">
    <source>
        <dbReference type="ARBA" id="ARBA00023049"/>
    </source>
</evidence>